<accession>A0A4Z2I097</accession>
<evidence type="ECO:0000313" key="3">
    <source>
        <dbReference type="Proteomes" id="UP000314294"/>
    </source>
</evidence>
<dbReference type="Proteomes" id="UP000314294">
    <property type="component" value="Unassembled WGS sequence"/>
</dbReference>
<protein>
    <submittedName>
        <fullName evidence="2">Uncharacterized protein</fullName>
    </submittedName>
</protein>
<dbReference type="EMBL" id="SRLO01000148">
    <property type="protein sequence ID" value="TNN71529.1"/>
    <property type="molecule type" value="Genomic_DNA"/>
</dbReference>
<reference evidence="2 3" key="1">
    <citation type="submission" date="2019-03" db="EMBL/GenBank/DDBJ databases">
        <title>First draft genome of Liparis tanakae, snailfish: a comprehensive survey of snailfish specific genes.</title>
        <authorList>
            <person name="Kim W."/>
            <person name="Song I."/>
            <person name="Jeong J.-H."/>
            <person name="Kim D."/>
            <person name="Kim S."/>
            <person name="Ryu S."/>
            <person name="Song J.Y."/>
            <person name="Lee S.K."/>
        </authorList>
    </citation>
    <scope>NUCLEOTIDE SEQUENCE [LARGE SCALE GENOMIC DNA]</scope>
    <source>
        <tissue evidence="2">Muscle</tissue>
    </source>
</reference>
<feature type="region of interest" description="Disordered" evidence="1">
    <location>
        <begin position="152"/>
        <end position="195"/>
    </location>
</feature>
<organism evidence="2 3">
    <name type="scientific">Liparis tanakae</name>
    <name type="common">Tanaka's snailfish</name>
    <dbReference type="NCBI Taxonomy" id="230148"/>
    <lineage>
        <taxon>Eukaryota</taxon>
        <taxon>Metazoa</taxon>
        <taxon>Chordata</taxon>
        <taxon>Craniata</taxon>
        <taxon>Vertebrata</taxon>
        <taxon>Euteleostomi</taxon>
        <taxon>Actinopterygii</taxon>
        <taxon>Neopterygii</taxon>
        <taxon>Teleostei</taxon>
        <taxon>Neoteleostei</taxon>
        <taxon>Acanthomorphata</taxon>
        <taxon>Eupercaria</taxon>
        <taxon>Perciformes</taxon>
        <taxon>Cottioidei</taxon>
        <taxon>Cottales</taxon>
        <taxon>Liparidae</taxon>
        <taxon>Liparis</taxon>
    </lineage>
</organism>
<evidence type="ECO:0000313" key="2">
    <source>
        <dbReference type="EMBL" id="TNN71529.1"/>
    </source>
</evidence>
<comment type="caution">
    <text evidence="2">The sequence shown here is derived from an EMBL/GenBank/DDBJ whole genome shotgun (WGS) entry which is preliminary data.</text>
</comment>
<dbReference type="AlphaFoldDB" id="A0A4Z2I097"/>
<feature type="region of interest" description="Disordered" evidence="1">
    <location>
        <begin position="1"/>
        <end position="36"/>
    </location>
</feature>
<keyword evidence="3" id="KW-1185">Reference proteome</keyword>
<evidence type="ECO:0000256" key="1">
    <source>
        <dbReference type="SAM" id="MobiDB-lite"/>
    </source>
</evidence>
<feature type="region of interest" description="Disordered" evidence="1">
    <location>
        <begin position="108"/>
        <end position="131"/>
    </location>
</feature>
<feature type="compositionally biased region" description="Gly residues" evidence="1">
    <location>
        <begin position="159"/>
        <end position="170"/>
    </location>
</feature>
<proteinExistence type="predicted"/>
<sequence length="334" mass="36408">MVELLHQTPPGHPPQGAMDADSISAHSCTKSGETELGREHDRQVVVWKLMSLKAGEALCWVKVKMLLRDHLPEPEEVLDASHLTCGVANQTLPADKQQLLRREVLQPALKENGSGEEITQGGREEDCEENEIKQEKKEWKYAELRATWLSEGDRPSLMRGGGGGRGGGGETLRSKKCGSAPTARMSGCRRRNSSSARVPPFFTPMMIAWGNFLVSDSLRKPDMVLSSNTFASPLISSQSSPLLSKSFSLFSKSLDAPRDDSWLSTSESLSCLFVRLGLSPPVLLIKPSSPAPLTVQPSSSAVLSDKSRPFDLGWEDKVVWSRRPQASSVTTGGI</sequence>
<gene>
    <name evidence="2" type="ORF">EYF80_018215</name>
</gene>
<name>A0A4Z2I097_9TELE</name>